<reference evidence="2" key="1">
    <citation type="submission" date="2023-03" db="EMBL/GenBank/DDBJ databases">
        <authorList>
            <person name="Julca I."/>
        </authorList>
    </citation>
    <scope>NUCLEOTIDE SEQUENCE</scope>
</reference>
<protein>
    <submittedName>
        <fullName evidence="2">OLC1v1002170C1</fullName>
    </submittedName>
</protein>
<dbReference type="PANTHER" id="PTHR31374">
    <property type="entry name" value="AUXIN-INDUCED PROTEIN-LIKE-RELATED"/>
    <property type="match status" value="1"/>
</dbReference>
<evidence type="ECO:0000313" key="3">
    <source>
        <dbReference type="Proteomes" id="UP001161247"/>
    </source>
</evidence>
<dbReference type="InterPro" id="IPR003676">
    <property type="entry name" value="SAUR_fam"/>
</dbReference>
<evidence type="ECO:0000256" key="1">
    <source>
        <dbReference type="ARBA" id="ARBA00006974"/>
    </source>
</evidence>
<dbReference type="Proteomes" id="UP001161247">
    <property type="component" value="Chromosome 4"/>
</dbReference>
<accession>A0AAV1DAH1</accession>
<proteinExistence type="inferred from homology"/>
<sequence>MKMGRFRGFSMKHRVNMLFRVFRRNRSTTGYYRLDRPSSCWKTKASSCLFNMTNYLKTKAKAICSSSSARNLGPKRIMSRGYTQFGHDPNGGKTESSDVPKGQLAVYVGQKDGDFQRVFVPVIYFNHPLFGQLLREAEEEFGYNHPGAITIPCRISEFEHVQTRIKQGRTPRKLLSWKRQASS</sequence>
<gene>
    <name evidence="2" type="ORF">OLC1_LOCUS12760</name>
</gene>
<dbReference type="PANTHER" id="PTHR31374:SF304">
    <property type="entry name" value="OS04G0537100 PROTEIN"/>
    <property type="match status" value="1"/>
</dbReference>
<evidence type="ECO:0000313" key="2">
    <source>
        <dbReference type="EMBL" id="CAI9103647.1"/>
    </source>
</evidence>
<dbReference type="Pfam" id="PF02519">
    <property type="entry name" value="Auxin_inducible"/>
    <property type="match status" value="1"/>
</dbReference>
<dbReference type="AlphaFoldDB" id="A0AAV1DAH1"/>
<dbReference type="GO" id="GO:0009733">
    <property type="term" value="P:response to auxin"/>
    <property type="evidence" value="ECO:0007669"/>
    <property type="project" value="InterPro"/>
</dbReference>
<name>A0AAV1DAH1_OLDCO</name>
<organism evidence="2 3">
    <name type="scientific">Oldenlandia corymbosa var. corymbosa</name>
    <dbReference type="NCBI Taxonomy" id="529605"/>
    <lineage>
        <taxon>Eukaryota</taxon>
        <taxon>Viridiplantae</taxon>
        <taxon>Streptophyta</taxon>
        <taxon>Embryophyta</taxon>
        <taxon>Tracheophyta</taxon>
        <taxon>Spermatophyta</taxon>
        <taxon>Magnoliopsida</taxon>
        <taxon>eudicotyledons</taxon>
        <taxon>Gunneridae</taxon>
        <taxon>Pentapetalae</taxon>
        <taxon>asterids</taxon>
        <taxon>lamiids</taxon>
        <taxon>Gentianales</taxon>
        <taxon>Rubiaceae</taxon>
        <taxon>Rubioideae</taxon>
        <taxon>Spermacoceae</taxon>
        <taxon>Hedyotis-Oldenlandia complex</taxon>
        <taxon>Oldenlandia</taxon>
    </lineage>
</organism>
<comment type="similarity">
    <text evidence="1">Belongs to the ARG7 family.</text>
</comment>
<dbReference type="EMBL" id="OX459121">
    <property type="protein sequence ID" value="CAI9103647.1"/>
    <property type="molecule type" value="Genomic_DNA"/>
</dbReference>
<keyword evidence="3" id="KW-1185">Reference proteome</keyword>